<dbReference type="InterPro" id="IPR051460">
    <property type="entry name" value="HdrC_iron-sulfur_subunit"/>
</dbReference>
<dbReference type="InterPro" id="IPR021872">
    <property type="entry name" value="Csal_0991-like_N"/>
</dbReference>
<dbReference type="PROSITE" id="PS00198">
    <property type="entry name" value="4FE4S_FER_1"/>
    <property type="match status" value="1"/>
</dbReference>
<feature type="domain" description="4Fe-4S ferredoxin-type" evidence="7">
    <location>
        <begin position="232"/>
        <end position="263"/>
    </location>
</feature>
<evidence type="ECO:0000256" key="4">
    <source>
        <dbReference type="ARBA" id="ARBA00023004"/>
    </source>
</evidence>
<comment type="caution">
    <text evidence="8">The sequence shown here is derived from an EMBL/GenBank/DDBJ whole genome shotgun (WGS) entry which is preliminary data.</text>
</comment>
<dbReference type="PANTHER" id="PTHR43255:SF1">
    <property type="entry name" value="IRON-SULFUR-BINDING OXIDOREDUCTASE FADF-RELATED"/>
    <property type="match status" value="1"/>
</dbReference>
<evidence type="ECO:0000256" key="2">
    <source>
        <dbReference type="ARBA" id="ARBA00022723"/>
    </source>
</evidence>
<dbReference type="GO" id="GO:0016491">
    <property type="term" value="F:oxidoreductase activity"/>
    <property type="evidence" value="ECO:0007669"/>
    <property type="project" value="UniProtKB-KW"/>
</dbReference>
<keyword evidence="6" id="KW-0812">Transmembrane</keyword>
<reference evidence="8" key="1">
    <citation type="submission" date="2021-03" db="EMBL/GenBank/DDBJ databases">
        <title>The complete genome sequence of Acetobacter sp. TBRC 12339.</title>
        <authorList>
            <person name="Charoenyingcharoen P."/>
            <person name="Yukphan P."/>
        </authorList>
    </citation>
    <scope>NUCLEOTIDE SEQUENCE</scope>
    <source>
        <strain evidence="8">TBRC 12339</strain>
    </source>
</reference>
<dbReference type="Gene3D" id="1.10.1060.10">
    <property type="entry name" value="Alpha-helical ferredoxin"/>
    <property type="match status" value="1"/>
</dbReference>
<feature type="domain" description="4Fe-4S ferredoxin-type" evidence="7">
    <location>
        <begin position="305"/>
        <end position="334"/>
    </location>
</feature>
<keyword evidence="3" id="KW-0560">Oxidoreductase</keyword>
<keyword evidence="4" id="KW-0408">Iron</keyword>
<feature type="transmembrane region" description="Helical" evidence="6">
    <location>
        <begin position="93"/>
        <end position="114"/>
    </location>
</feature>
<keyword evidence="9" id="KW-1185">Reference proteome</keyword>
<dbReference type="Proteomes" id="UP000664073">
    <property type="component" value="Unassembled WGS sequence"/>
</dbReference>
<dbReference type="GO" id="GO:0046872">
    <property type="term" value="F:metal ion binding"/>
    <property type="evidence" value="ECO:0007669"/>
    <property type="project" value="UniProtKB-KW"/>
</dbReference>
<proteinExistence type="predicted"/>
<evidence type="ECO:0000313" key="8">
    <source>
        <dbReference type="EMBL" id="MBO1325010.1"/>
    </source>
</evidence>
<keyword evidence="6" id="KW-1133">Transmembrane helix</keyword>
<dbReference type="InterPro" id="IPR009051">
    <property type="entry name" value="Helical_ferredxn"/>
</dbReference>
<dbReference type="AlphaFoldDB" id="A0A939HIG8"/>
<evidence type="ECO:0000256" key="5">
    <source>
        <dbReference type="ARBA" id="ARBA00023014"/>
    </source>
</evidence>
<feature type="transmembrane region" description="Helical" evidence="6">
    <location>
        <begin position="161"/>
        <end position="181"/>
    </location>
</feature>
<keyword evidence="6" id="KW-0472">Membrane</keyword>
<dbReference type="InterPro" id="IPR004017">
    <property type="entry name" value="Cys_rich_dom"/>
</dbReference>
<keyword evidence="5" id="KW-0411">Iron-sulfur</keyword>
<dbReference type="Pfam" id="PF11982">
    <property type="entry name" value="DUF3483"/>
    <property type="match status" value="1"/>
</dbReference>
<dbReference type="Pfam" id="PF02754">
    <property type="entry name" value="CCG"/>
    <property type="match status" value="2"/>
</dbReference>
<evidence type="ECO:0000256" key="6">
    <source>
        <dbReference type="SAM" id="Phobius"/>
    </source>
</evidence>
<dbReference type="PANTHER" id="PTHR43255">
    <property type="entry name" value="IRON-SULFUR-BINDING OXIDOREDUCTASE FADF-RELATED-RELATED"/>
    <property type="match status" value="1"/>
</dbReference>
<feature type="transmembrane region" description="Helical" evidence="6">
    <location>
        <begin position="126"/>
        <end position="149"/>
    </location>
</feature>
<feature type="transmembrane region" description="Helical" evidence="6">
    <location>
        <begin position="67"/>
        <end position="87"/>
    </location>
</feature>
<name>A0A939HIG8_9PROT</name>
<evidence type="ECO:0000259" key="7">
    <source>
        <dbReference type="PROSITE" id="PS51379"/>
    </source>
</evidence>
<dbReference type="SUPFAM" id="SSF46548">
    <property type="entry name" value="alpha-helical ferredoxin"/>
    <property type="match status" value="1"/>
</dbReference>
<dbReference type="InterPro" id="IPR017900">
    <property type="entry name" value="4Fe4S_Fe_S_CS"/>
</dbReference>
<evidence type="ECO:0000313" key="9">
    <source>
        <dbReference type="Proteomes" id="UP000664073"/>
    </source>
</evidence>
<dbReference type="Pfam" id="PF13183">
    <property type="entry name" value="Fer4_8"/>
    <property type="match status" value="1"/>
</dbReference>
<keyword evidence="1" id="KW-0004">4Fe-4S</keyword>
<feature type="transmembrane region" description="Helical" evidence="6">
    <location>
        <begin position="6"/>
        <end position="24"/>
    </location>
</feature>
<keyword evidence="2" id="KW-0479">Metal-binding</keyword>
<gene>
    <name evidence="8" type="ORF">J2D77_07605</name>
</gene>
<evidence type="ECO:0000256" key="3">
    <source>
        <dbReference type="ARBA" id="ARBA00023002"/>
    </source>
</evidence>
<accession>A0A939HIG8</accession>
<dbReference type="InterPro" id="IPR017896">
    <property type="entry name" value="4Fe4S_Fe-S-bd"/>
</dbReference>
<dbReference type="RefSeq" id="WP_207845623.1">
    <property type="nucleotide sequence ID" value="NZ_JAFVMH010000002.1"/>
</dbReference>
<dbReference type="EMBL" id="JAFVMH010000002">
    <property type="protein sequence ID" value="MBO1325010.1"/>
    <property type="molecule type" value="Genomic_DNA"/>
</dbReference>
<organism evidence="8 9">
    <name type="scientific">Acetobacter garciniae</name>
    <dbReference type="NCBI Taxonomy" id="2817435"/>
    <lineage>
        <taxon>Bacteria</taxon>
        <taxon>Pseudomonadati</taxon>
        <taxon>Pseudomonadota</taxon>
        <taxon>Alphaproteobacteria</taxon>
        <taxon>Acetobacterales</taxon>
        <taxon>Acetobacteraceae</taxon>
        <taxon>Acetobacter</taxon>
    </lineage>
</organism>
<dbReference type="GO" id="GO:0005886">
    <property type="term" value="C:plasma membrane"/>
    <property type="evidence" value="ECO:0007669"/>
    <property type="project" value="TreeGrafter"/>
</dbReference>
<protein>
    <submittedName>
        <fullName evidence="8">DUF3483 domain-containing protein</fullName>
    </submittedName>
</protein>
<evidence type="ECO:0000256" key="1">
    <source>
        <dbReference type="ARBA" id="ARBA00022485"/>
    </source>
</evidence>
<dbReference type="GO" id="GO:0051539">
    <property type="term" value="F:4 iron, 4 sulfur cluster binding"/>
    <property type="evidence" value="ECO:0007669"/>
    <property type="project" value="UniProtKB-KW"/>
</dbReference>
<dbReference type="PROSITE" id="PS51379">
    <property type="entry name" value="4FE4S_FER_2"/>
    <property type="match status" value="2"/>
</dbReference>
<sequence>MIGIAAGLVWLLCCAAVLAASRYVTRWRQGRATRIDWRAGLAALPRRYLHDVHDVVERRPGTGRMHALTAGGLLASLGLVLLTSLPFMRASRIVWAGIAFFAVLGLVGSVLVWLRRWPRKPGWLSGGAFYALAPALACCTGGLSLLATWSAVYGPEQVGEVIWVGRALMALGGAGLVWLLAAGPMKHAFAGSTWLVAHTRPGRFGGGRDTALRPLDLNAPVLGSISPADFSWNVLASFDACIQCGRCEQACPAFAAGQRLNPKALVQGLVHAMGEASPYTGSPAPLAPAVSGACGMHHPIVGVDASIHPDTLWACTTCRACVQECPMMIEHVDAIVDMRRGQTLMHGAVRPGAAKALRTLRDKGNLAGRPPAERADSLAMLDVPILAEGDETDILLWLGDGAFERRYGQSLQALVKLMQRAGLRFAILGEAETDCGDLARRLGDEATFQVLAQDVLATLARRRFSRIVTADPHAFHALANEYPALGGRWRVQHHTTLLDELVQAGQLRLTPRATGPVAWHDPCYLARYNGQVEAPRRLLKAACQNVVEMERHGLRAMCCGGGGGNPVSDVDAQERIPDLRMAQARDVGAALVAVGCPGCTAMLEGVVGERPEVRDIAELVLDAVVAA</sequence>